<dbReference type="Gene3D" id="3.30.70.270">
    <property type="match status" value="1"/>
</dbReference>
<dbReference type="InterPro" id="IPR000014">
    <property type="entry name" value="PAS"/>
</dbReference>
<evidence type="ECO:0000259" key="5">
    <source>
        <dbReference type="PROSITE" id="PS50113"/>
    </source>
</evidence>
<keyword evidence="8" id="KW-1185">Reference proteome</keyword>
<dbReference type="PANTHER" id="PTHR45138">
    <property type="entry name" value="REGULATORY COMPONENTS OF SENSORY TRANSDUCTION SYSTEM"/>
    <property type="match status" value="1"/>
</dbReference>
<evidence type="ECO:0000259" key="4">
    <source>
        <dbReference type="PROSITE" id="PS50112"/>
    </source>
</evidence>
<sequence length="452" mass="50746">MKEYQAIFEQAPVALAEIDTNGQIQQVNARLAEMLGREAAELIGKTLGELTRSDATDGLEERVQEIISGKRQSWTGRYLLHRLNNSPHWVEISATRLTYGRNQIHANASESKESQSGNQLTGAVVSFQKLDATPEEQLDLEDNLRRLVTILDSTPDIVAMNTPEGETLYLNASGKRYFDIHDDQSQLSLEGQNRQCDPDGSQSPREQLQVAPPLAQAYPDWALKKITGQALPTALRDGYWQGETAIRDQQNNETPVSQVLIAHYNESGRLSHISTILRDVTEQKRLEKALAYEATTDHLTGIFNRQRFDTELDQAISRHNRYGNEIGLIMFDIDHFKVLNDTYGHDAGDRVLIELTVRVTENLRDPDVLARWGGEEFVIILPETDATGTQSLAERLRLDVAEHPFTGVGHITISLGATQIFDNDTPNSALKRVDNALYKAKRSGRNMVIYYP</sequence>
<dbReference type="InterPro" id="IPR000700">
    <property type="entry name" value="PAS-assoc_C"/>
</dbReference>
<dbReference type="InterPro" id="IPR043128">
    <property type="entry name" value="Rev_trsase/Diguanyl_cyclase"/>
</dbReference>
<evidence type="ECO:0000256" key="2">
    <source>
        <dbReference type="ARBA" id="ARBA00012528"/>
    </source>
</evidence>
<gene>
    <name evidence="7" type="ORF">HH1059_12110</name>
</gene>
<dbReference type="SMART" id="SM00267">
    <property type="entry name" value="GGDEF"/>
    <property type="match status" value="1"/>
</dbReference>
<evidence type="ECO:0000313" key="8">
    <source>
        <dbReference type="Proteomes" id="UP000218890"/>
    </source>
</evidence>
<name>A0A0X8X9C8_HALHR</name>
<dbReference type="InterPro" id="IPR035965">
    <property type="entry name" value="PAS-like_dom_sf"/>
</dbReference>
<dbReference type="Pfam" id="PF08448">
    <property type="entry name" value="PAS_4"/>
    <property type="match status" value="1"/>
</dbReference>
<reference evidence="7" key="1">
    <citation type="submission" date="2016-02" db="EMBL/GenBank/DDBJ databases">
        <title>Halorhodospira halochloris DSM-1059 complete genome, version 2.</title>
        <authorList>
            <person name="Tsukatani Y."/>
        </authorList>
    </citation>
    <scope>NUCLEOTIDE SEQUENCE</scope>
    <source>
        <strain evidence="7">DSM 1059</strain>
    </source>
</reference>
<dbReference type="InterPro" id="IPR013656">
    <property type="entry name" value="PAS_4"/>
</dbReference>
<dbReference type="CDD" id="cd01949">
    <property type="entry name" value="GGDEF"/>
    <property type="match status" value="1"/>
</dbReference>
<dbReference type="EC" id="2.7.7.65" evidence="2"/>
<dbReference type="NCBIfam" id="TIGR00254">
    <property type="entry name" value="GGDEF"/>
    <property type="match status" value="1"/>
</dbReference>
<dbReference type="Proteomes" id="UP000218890">
    <property type="component" value="Chromosome"/>
</dbReference>
<dbReference type="Pfam" id="PF13426">
    <property type="entry name" value="PAS_9"/>
    <property type="match status" value="1"/>
</dbReference>
<dbReference type="PROSITE" id="PS50112">
    <property type="entry name" value="PAS"/>
    <property type="match status" value="1"/>
</dbReference>
<accession>A0A0X8X9C8</accession>
<evidence type="ECO:0000313" key="7">
    <source>
        <dbReference type="EMBL" id="BAU57906.1"/>
    </source>
</evidence>
<dbReference type="OrthoDB" id="5645859at2"/>
<dbReference type="InterPro" id="IPR000160">
    <property type="entry name" value="GGDEF_dom"/>
</dbReference>
<evidence type="ECO:0000256" key="1">
    <source>
        <dbReference type="ARBA" id="ARBA00001946"/>
    </source>
</evidence>
<comment type="catalytic activity">
    <reaction evidence="3">
        <text>2 GTP = 3',3'-c-di-GMP + 2 diphosphate</text>
        <dbReference type="Rhea" id="RHEA:24898"/>
        <dbReference type="ChEBI" id="CHEBI:33019"/>
        <dbReference type="ChEBI" id="CHEBI:37565"/>
        <dbReference type="ChEBI" id="CHEBI:58805"/>
        <dbReference type="EC" id="2.7.7.65"/>
    </reaction>
</comment>
<dbReference type="SMART" id="SM00091">
    <property type="entry name" value="PAS"/>
    <property type="match status" value="2"/>
</dbReference>
<dbReference type="FunFam" id="3.30.70.270:FF:000001">
    <property type="entry name" value="Diguanylate cyclase domain protein"/>
    <property type="match status" value="1"/>
</dbReference>
<dbReference type="CDD" id="cd00130">
    <property type="entry name" value="PAS"/>
    <property type="match status" value="1"/>
</dbReference>
<feature type="domain" description="PAS" evidence="4">
    <location>
        <begin position="1"/>
        <end position="70"/>
    </location>
</feature>
<dbReference type="EMBL" id="AP017372">
    <property type="protein sequence ID" value="BAU57906.1"/>
    <property type="molecule type" value="Genomic_DNA"/>
</dbReference>
<dbReference type="Gene3D" id="3.30.450.20">
    <property type="entry name" value="PAS domain"/>
    <property type="match status" value="2"/>
</dbReference>
<evidence type="ECO:0000259" key="6">
    <source>
        <dbReference type="PROSITE" id="PS50887"/>
    </source>
</evidence>
<dbReference type="GO" id="GO:0052621">
    <property type="term" value="F:diguanylate cyclase activity"/>
    <property type="evidence" value="ECO:0007669"/>
    <property type="project" value="UniProtKB-EC"/>
</dbReference>
<dbReference type="NCBIfam" id="TIGR00229">
    <property type="entry name" value="sensory_box"/>
    <property type="match status" value="1"/>
</dbReference>
<organism evidence="7 8">
    <name type="scientific">Halorhodospira halochloris</name>
    <name type="common">Ectothiorhodospira halochloris</name>
    <dbReference type="NCBI Taxonomy" id="1052"/>
    <lineage>
        <taxon>Bacteria</taxon>
        <taxon>Pseudomonadati</taxon>
        <taxon>Pseudomonadota</taxon>
        <taxon>Gammaproteobacteria</taxon>
        <taxon>Chromatiales</taxon>
        <taxon>Ectothiorhodospiraceae</taxon>
        <taxon>Halorhodospira</taxon>
    </lineage>
</organism>
<dbReference type="SUPFAM" id="SSF55785">
    <property type="entry name" value="PYP-like sensor domain (PAS domain)"/>
    <property type="match status" value="2"/>
</dbReference>
<dbReference type="PANTHER" id="PTHR45138:SF9">
    <property type="entry name" value="DIGUANYLATE CYCLASE DGCM-RELATED"/>
    <property type="match status" value="1"/>
</dbReference>
<dbReference type="AlphaFoldDB" id="A0A0X8X9C8"/>
<evidence type="ECO:0000256" key="3">
    <source>
        <dbReference type="ARBA" id="ARBA00034247"/>
    </source>
</evidence>
<dbReference type="KEGG" id="hhk:HH1059_12110"/>
<proteinExistence type="predicted"/>
<dbReference type="PROSITE" id="PS50113">
    <property type="entry name" value="PAC"/>
    <property type="match status" value="1"/>
</dbReference>
<dbReference type="InterPro" id="IPR029787">
    <property type="entry name" value="Nucleotide_cyclase"/>
</dbReference>
<feature type="domain" description="GGDEF" evidence="6">
    <location>
        <begin position="324"/>
        <end position="452"/>
    </location>
</feature>
<feature type="domain" description="PAC" evidence="5">
    <location>
        <begin position="240"/>
        <end position="292"/>
    </location>
</feature>
<dbReference type="RefSeq" id="WP_096409251.1">
    <property type="nucleotide sequence ID" value="NZ_AP017372.2"/>
</dbReference>
<protein>
    <recommendedName>
        <fullName evidence="2">diguanylate cyclase</fullName>
        <ecNumber evidence="2">2.7.7.65</ecNumber>
    </recommendedName>
</protein>
<dbReference type="InterPro" id="IPR050469">
    <property type="entry name" value="Diguanylate_Cyclase"/>
</dbReference>
<dbReference type="PROSITE" id="PS50887">
    <property type="entry name" value="GGDEF"/>
    <property type="match status" value="1"/>
</dbReference>
<dbReference type="SUPFAM" id="SSF55073">
    <property type="entry name" value="Nucleotide cyclase"/>
    <property type="match status" value="1"/>
</dbReference>
<dbReference type="Pfam" id="PF00990">
    <property type="entry name" value="GGDEF"/>
    <property type="match status" value="1"/>
</dbReference>
<comment type="cofactor">
    <cofactor evidence="1">
        <name>Mg(2+)</name>
        <dbReference type="ChEBI" id="CHEBI:18420"/>
    </cofactor>
</comment>